<dbReference type="STRING" id="346185.AAY42_10465"/>
<proteinExistence type="predicted"/>
<evidence type="ECO:0000313" key="3">
    <source>
        <dbReference type="Proteomes" id="UP000050827"/>
    </source>
</evidence>
<accession>A0A0Q0XGM2</accession>
<dbReference type="Pfam" id="PF13585">
    <property type="entry name" value="CHU_C"/>
    <property type="match status" value="1"/>
</dbReference>
<dbReference type="InterPro" id="IPR058515">
    <property type="entry name" value="DUF8202"/>
</dbReference>
<protein>
    <recommendedName>
        <fullName evidence="1">DUF8202 domain-containing protein</fullName>
    </recommendedName>
</protein>
<dbReference type="PATRIC" id="fig|1547436.3.peg.2158"/>
<dbReference type="NCBIfam" id="TIGR04131">
    <property type="entry name" value="Bac_Flav_CTERM"/>
    <property type="match status" value="1"/>
</dbReference>
<name>A0A0Q0XGM2_9FLAO</name>
<organism evidence="2 3">
    <name type="scientific">Flagellimonas eckloniae</name>
    <dbReference type="NCBI Taxonomy" id="346185"/>
    <lineage>
        <taxon>Bacteria</taxon>
        <taxon>Pseudomonadati</taxon>
        <taxon>Bacteroidota</taxon>
        <taxon>Flavobacteriia</taxon>
        <taxon>Flavobacteriales</taxon>
        <taxon>Flavobacteriaceae</taxon>
        <taxon>Flagellimonas</taxon>
    </lineage>
</organism>
<comment type="caution">
    <text evidence="2">The sequence shown here is derived from an EMBL/GenBank/DDBJ whole genome shotgun (WGS) entry which is preliminary data.</text>
</comment>
<keyword evidence="3" id="KW-1185">Reference proteome</keyword>
<dbReference type="Pfam" id="PF13573">
    <property type="entry name" value="SprB"/>
    <property type="match status" value="1"/>
</dbReference>
<dbReference type="EMBL" id="LCTZ01000002">
    <property type="protein sequence ID" value="KQC30250.1"/>
    <property type="molecule type" value="Genomic_DNA"/>
</dbReference>
<dbReference type="InterPro" id="IPR026341">
    <property type="entry name" value="T9SS_type_B"/>
</dbReference>
<dbReference type="InterPro" id="IPR025667">
    <property type="entry name" value="SprB_repeat"/>
</dbReference>
<dbReference type="Pfam" id="PF26628">
    <property type="entry name" value="DUF8202"/>
    <property type="match status" value="1"/>
</dbReference>
<gene>
    <name evidence="2" type="ORF">AAY42_10465</name>
</gene>
<feature type="domain" description="DUF8202" evidence="1">
    <location>
        <begin position="325"/>
        <end position="533"/>
    </location>
</feature>
<reference evidence="2 3" key="1">
    <citation type="submission" date="2015-04" db="EMBL/GenBank/DDBJ databases">
        <title>Complete genome of flavobacterium.</title>
        <authorList>
            <person name="Kwon Y.M."/>
            <person name="Kim S.-J."/>
        </authorList>
    </citation>
    <scope>NUCLEOTIDE SEQUENCE [LARGE SCALE GENOMIC DNA]</scope>
    <source>
        <strain evidence="2 3">DK169</strain>
    </source>
</reference>
<dbReference type="Proteomes" id="UP000050827">
    <property type="component" value="Unassembled WGS sequence"/>
</dbReference>
<sequence>MNVFTDSNFHSLYIQRNKSTLFLLFLISVFNLSGQEIDNWYSADRAINVASPVGQLHLFTPYAPADGTPVNVWYELVDYNFDFTQNARQHPPNPAFYPNDWRLITDPMDPDFNLNPGFEYPAMLGNLNPIGAIPGLPTLRRNAMNFNPAVEFDSSGAGDALYFRSHARDEVIIFIVFSATGAGNSANTQSLLFGGDIDTYRFTLTNLSLGVSNGNRFSVGRTWNDAPNTFFQQGGIDLMGRPTIGTFVRDTAVDRETLDTWVNGVHDIVGVVRNDPTADESLFWYNRMGKHFNDTDPGGVADPSNLSGQIAEVLLMDGLADANHIQRMESYLAIKYGITLNASGTLGSISGNDSYNYLAADGTIIWPFDALYQFDIAGIGKDRFNDSGANRLRYNLHQRISKSVNTEARVTISTNADFGTDNLNDGRTPIDTGNSPFSTLNNYLVWGNDHGDTAFPTNVDAPAGVDGRIEREWRIIESRSIGANPIANVSVRVDLTHSDLLNYEACELFLIIDEDGNGDFTDGSITFIEASSKADPHVFFDNVNFNGTDMFTFAFLEDTEPPTGSVSSPLNVCDVPPVPDPNLVTADDNCAVQSIAFFSDVYGLGVNPTILTRTYRITDTSSNTADIQQTINIYTTPVLPVVNDITVCDSYALPDPGSAQYYDATGGPGGAGSLIPYPSNITSTQTVFIYQQTGTTPNCFDEKSFTVTVNTTPVAPNANDQDFCSADSPRGADLVPAISANITWYEDNALTTPVLSTDPLSTRNYFVTQTTDGCESTATTVAVTVNTTPVAPNANDQDFCSADSPRGADLVPAISANITWYEDNALTTPVLSTDPLSTRNYFVTQTTDGCESTATTVAVTVNTTPVAPNANDQDFCSADSPRGADLVPAISANITWYEDNALTTPVLSTDPLSTRNYFVTQTTDGCESTATTVAVTVNTTPVAPNANDQDFCSADSPRGADLVPAISANITWYEDNALTTPVLSTDPLSTRNYFVTQTTDGCESTATTVAVTVNTTPVAPNANDQDFCSADSPRGADLVPAISANITWYEDNALTTPVLSTDPLSTRNYFVTQTTDGCESTATTVAVTVNTTPVAPNANDQDFCSADSPRGADLVPAISANITWYEDNALTTPVLSTDPLSTRNYFVTQTTDGCESTATTVAVTVNTTPVAPNANDQDFCSADSPRGADLVPAISANITWYEDNALTTPVLSTDPLSTRNYFVTQTTDGCESTATTVAVTVNTTPVAPNANDQDFCSADSPRGADLVPAISANITWYEDNALTTPVLSTDPLSTRNYFVTQTTDGCESTATTVAVTVNTTPVAPNANDQDFCSADSPRGADLVPAISANITWYEDNALTTPVLSTDPLSTRNYFVTQTTDGCESTATTVAVTVNTTPVAPNANDQDFCSADSPRGADLVPAISANITWYEDNALTTPVLSTDPLSTRNYFVTQTTDGCESTATTVAVTVNTTPVAPNANDQDFCSADSPRGADLVPAISANITWYEDNALTTPVLSTDPLSTRNYFVTQTTDGCESTATTVAVTVNTTPVAPNANDQDFCSADSPRGADLVPAISANITWYEDNALTTPVLSTDPLSTRNYFVTQTTDGCESTATTVAVTVNTTPVAPNANDQDFCSADSPRGADLVPAISANITWYEDNALTTPVLSTDPLSTRNYFVTQTTDGCESTATTVAVTVNTTPVAPNANDQDFCSADSPRGADLVPAISANITWYEDNALTTPVLSTDPLSTRNYFVTQTTDGCESTATTVAVTVNTTPVAPNANDQDFCSADSPRGADLVPAISANITWYEDNALTTPVLSTDPLSTRNYFVTQTTDGCESTATTVAVTVNTTPVAPNANDQDFCSADSPRGADLVPAISANITWYEDNALTTPVLSTDPLSTRNYFVTQTTDGCESTATTVAVTVNTTPVAPNANDQDFCSADSPRGADLVPAISANITWYEDNALTTPVLSTDPLSTRNYFVTQTTDGCESTATTVAVTVNTTPVAPNANDQDFCSADSPRGADLVPAISANITWYEDNALTTPVLSTDPLSTRNYFVTQTTDGCESTATTVAVTVNTTPVAPNANDQDFCSADSPRGADLVPAISANITWYEDNALTTPVLSTDPLSTRNYFVTQTTDGCESTATTVAVTVNTTPVAPNANDQDFCSADSPRGADLVPAISANITWYEDNALTTPVLSTDPLSTRNYFVTQTTDGCESTATTVAVTVNTTPVAPNANDQDFCSADSPRGADLVPAISANITWYEDNALTTPVLSTDPLSTRNYFVTQTTDGCESTATTVAVTVNTTPVAPNANDQDFCSADSPRGADLVPAISANITWYEDNALTTPVLSTDPLSTRNYFVTQTTDGCESTATTVAVTVNTTPVAPNANDQDFCSADSPRGADLVPAISANITWYEDNALTTPVLSTDPLSTRNYFVTQTTDGCESTATTVAVTVNTTPVAPNANDQDFCSADSPRGADLVPAISANITWYEDNALTTPVLSTDPLSTRNYFVTQTTDGCESTATTVAVTVNTTPVAPNANDQDFCSADSPRGADLVPAISANITWYEDNALTTPVLSTDPLSTRNYFVTQTTDGCESTATTVAVTVNTTPVAPNANDQDFCSADSPRGADLVPAISANITWYEDNALTTPVLSTDPLSTRNYFVTQTTDGCESTATTVAVTVNTTPVAPNANDQDFCSADSPRGADLVPAISANITWYEDNALTTPVLSTDPLSTRNYFVTQTTDGCESTATTVAVTVNTTPVAPNANDQDFCSADSPRGADLVPAISANITWYEDNALTTPVLSTDPLSTRNYFVTQTTDGCESTATTVAVTVNTTPVAPNANDQDFCSADSPRGADLVPAISANITWYEDNALTTPVLSTDPLSTRNYFVTQTTDGCESTATTVAVTVNTTPVAPNANDQDFCSADSPRGADLVPAISANITWYEDNALTTPVLSTDPLSTRNYFVTQTTDGCESTATTVAVTVNTTPTVDVLPDVTVCDSFELPVLTNGGYFRGTGGTGAALMAGDHITTSQTLFIYAETGIASNCSDESSFNVTINDLSISSSTNHESCWRSADGSIDITIDNGIAPYTVELNTMQTMIFSDNSFSINGLTPGSYNLNITDSNGCQIDSSFNILPEGPNLDATVETIYSCDSGFPTNSIQVSLIDPSIASDVLYALDSTNPDDFVINSNFTDISPGNHTLSILHIDGCMQIIPFTIEDRDSLELDLSNTNINEITAIVSGGISPYTYFFEDFPGSQNNIFTVSGNGTFTVRVVDSQGCETQATITINFLDLEIPNFFTPNNDGQNDVWKAKNTEGFPNMFTIIYDRYGRQIKLMGPLDTGWDGLYESKAMPSGDYWYIIELNDGSSREFVGHFTLYR</sequence>
<evidence type="ECO:0000313" key="2">
    <source>
        <dbReference type="EMBL" id="KQC30250.1"/>
    </source>
</evidence>
<evidence type="ECO:0000259" key="1">
    <source>
        <dbReference type="Pfam" id="PF26628"/>
    </source>
</evidence>